<dbReference type="PATRIC" id="fig|1766.6.peg.2627"/>
<dbReference type="GO" id="GO:0006508">
    <property type="term" value="P:proteolysis"/>
    <property type="evidence" value="ECO:0007669"/>
    <property type="project" value="InterPro"/>
</dbReference>
<dbReference type="EMBL" id="CP011269">
    <property type="protein sequence ID" value="ALI26484.1"/>
    <property type="molecule type" value="Genomic_DNA"/>
</dbReference>
<keyword evidence="1" id="KW-0732">Signal</keyword>
<dbReference type="InterPro" id="IPR001254">
    <property type="entry name" value="Trypsin_dom"/>
</dbReference>
<accession>A0A0N9XCT8</accession>
<protein>
    <recommendedName>
        <fullName evidence="2">Peptidase S1 domain-containing protein</fullName>
    </recommendedName>
</protein>
<sequence>MMMRVTRMAKFTVAAAVMAAGAAACTVPGTTAGGAAGNLTTAAPSSTPAPANALSQAGVESVTPDRRVGALFLGDTTTHTCSGSVLASPSADLILTAAHCLLDGVDTTFVPGFGAGAGDTWHVSSVYLDPRWLADQDPQADYAIVRVTGDSTASLLAASGGGLTLGSAPAAGSPVTVTGYPMGEGGSALACRGATESSQQGFPSLACAGVTDGFSGAPWVSGSTVTGLVGGLDGGGCDDDVSYSPRFDDRIARLLARAEAGGPGDAAPAALESDC</sequence>
<feature type="chain" id="PRO_5039091891" description="Peptidase S1 domain-containing protein" evidence="1">
    <location>
        <begin position="25"/>
        <end position="275"/>
    </location>
</feature>
<dbReference type="PROSITE" id="PS50240">
    <property type="entry name" value="TRYPSIN_DOM"/>
    <property type="match status" value="1"/>
</dbReference>
<evidence type="ECO:0000256" key="1">
    <source>
        <dbReference type="SAM" id="SignalP"/>
    </source>
</evidence>
<dbReference type="InterPro" id="IPR018114">
    <property type="entry name" value="TRYPSIN_HIS"/>
</dbReference>
<dbReference type="PROSITE" id="PS00134">
    <property type="entry name" value="TRYPSIN_HIS"/>
    <property type="match status" value="1"/>
</dbReference>
<dbReference type="Gene3D" id="2.40.10.10">
    <property type="entry name" value="Trypsin-like serine proteases"/>
    <property type="match status" value="2"/>
</dbReference>
<evidence type="ECO:0000313" key="3">
    <source>
        <dbReference type="EMBL" id="ALI26484.1"/>
    </source>
</evidence>
<keyword evidence="4" id="KW-1185">Reference proteome</keyword>
<feature type="domain" description="Peptidase S1" evidence="2">
    <location>
        <begin position="31"/>
        <end position="256"/>
    </location>
</feature>
<dbReference type="Proteomes" id="UP000057134">
    <property type="component" value="Chromosome"/>
</dbReference>
<dbReference type="InterPro" id="IPR043504">
    <property type="entry name" value="Peptidase_S1_PA_chymotrypsin"/>
</dbReference>
<feature type="signal peptide" evidence="1">
    <location>
        <begin position="1"/>
        <end position="24"/>
    </location>
</feature>
<dbReference type="AlphaFoldDB" id="A0A0N9XCT8"/>
<dbReference type="PROSITE" id="PS51257">
    <property type="entry name" value="PROKAR_LIPOPROTEIN"/>
    <property type="match status" value="1"/>
</dbReference>
<dbReference type="Pfam" id="PF13365">
    <property type="entry name" value="Trypsin_2"/>
    <property type="match status" value="1"/>
</dbReference>
<dbReference type="GO" id="GO:0004252">
    <property type="term" value="F:serine-type endopeptidase activity"/>
    <property type="evidence" value="ECO:0007669"/>
    <property type="project" value="InterPro"/>
</dbReference>
<organism evidence="3 4">
    <name type="scientific">Mycolicibacterium fortuitum</name>
    <name type="common">Mycobacterium fortuitum</name>
    <dbReference type="NCBI Taxonomy" id="1766"/>
    <lineage>
        <taxon>Bacteria</taxon>
        <taxon>Bacillati</taxon>
        <taxon>Actinomycetota</taxon>
        <taxon>Actinomycetes</taxon>
        <taxon>Mycobacteriales</taxon>
        <taxon>Mycobacteriaceae</taxon>
        <taxon>Mycolicibacterium</taxon>
    </lineage>
</organism>
<dbReference type="SUPFAM" id="SSF50494">
    <property type="entry name" value="Trypsin-like serine proteases"/>
    <property type="match status" value="1"/>
</dbReference>
<name>A0A0N9XCT8_MYCFO</name>
<gene>
    <name evidence="3" type="ORF">XA26_26430</name>
</gene>
<evidence type="ECO:0000259" key="2">
    <source>
        <dbReference type="PROSITE" id="PS50240"/>
    </source>
</evidence>
<reference evidence="3 4" key="1">
    <citation type="journal article" date="2015" name="MBio">
        <title>Enzymatic Degradation of Phenazines Can Generate Energy and Protect Sensitive Organisms from Toxicity.</title>
        <authorList>
            <person name="Costa K.C."/>
            <person name="Bergkessel M."/>
            <person name="Saunders S."/>
            <person name="Korlach J."/>
            <person name="Newman D.K."/>
        </authorList>
    </citation>
    <scope>NUCLEOTIDE SEQUENCE [LARGE SCALE GENOMIC DNA]</scope>
    <source>
        <strain evidence="3 4">CT6</strain>
    </source>
</reference>
<dbReference type="KEGG" id="mft:XA26_26430"/>
<dbReference type="InterPro" id="IPR009003">
    <property type="entry name" value="Peptidase_S1_PA"/>
</dbReference>
<evidence type="ECO:0000313" key="4">
    <source>
        <dbReference type="Proteomes" id="UP000057134"/>
    </source>
</evidence>
<dbReference type="STRING" id="1766.XA26_26430"/>
<proteinExistence type="predicted"/>